<name>M0NIE9_9EURY</name>
<dbReference type="RefSeq" id="WP_008849939.1">
    <property type="nucleotide sequence ID" value="NZ_AOJH01000101.1"/>
</dbReference>
<dbReference type="STRING" id="1230456.C468_16445"/>
<evidence type="ECO:0000313" key="2">
    <source>
        <dbReference type="EMBL" id="EMA57747.1"/>
    </source>
</evidence>
<organism evidence="2 3">
    <name type="scientific">Halorubrum kocurii JCM 14978</name>
    <dbReference type="NCBI Taxonomy" id="1230456"/>
    <lineage>
        <taxon>Archaea</taxon>
        <taxon>Methanobacteriati</taxon>
        <taxon>Methanobacteriota</taxon>
        <taxon>Stenosarchaea group</taxon>
        <taxon>Halobacteria</taxon>
        <taxon>Halobacteriales</taxon>
        <taxon>Haloferacaceae</taxon>
        <taxon>Halorubrum</taxon>
    </lineage>
</organism>
<protein>
    <submittedName>
        <fullName evidence="2">Uncharacterized protein</fullName>
    </submittedName>
</protein>
<dbReference type="OrthoDB" id="333874at2157"/>
<dbReference type="AlphaFoldDB" id="M0NIE9"/>
<gene>
    <name evidence="2" type="ORF">C468_16445</name>
</gene>
<dbReference type="PATRIC" id="fig|1230456.3.peg.3277"/>
<dbReference type="EMBL" id="AOJH01000101">
    <property type="protein sequence ID" value="EMA57747.1"/>
    <property type="molecule type" value="Genomic_DNA"/>
</dbReference>
<proteinExistence type="predicted"/>
<evidence type="ECO:0000313" key="3">
    <source>
        <dbReference type="Proteomes" id="UP000011546"/>
    </source>
</evidence>
<reference evidence="2 3" key="1">
    <citation type="journal article" date="2014" name="PLoS Genet.">
        <title>Phylogenetically driven sequencing of extremely halophilic archaea reveals strategies for static and dynamic osmo-response.</title>
        <authorList>
            <person name="Becker E.A."/>
            <person name="Seitzer P.M."/>
            <person name="Tritt A."/>
            <person name="Larsen D."/>
            <person name="Krusor M."/>
            <person name="Yao A.I."/>
            <person name="Wu D."/>
            <person name="Madern D."/>
            <person name="Eisen J.A."/>
            <person name="Darling A.E."/>
            <person name="Facciotti M.T."/>
        </authorList>
    </citation>
    <scope>NUCLEOTIDE SEQUENCE [LARGE SCALE GENOMIC DNA]</scope>
    <source>
        <strain evidence="2 3">JCM 14978</strain>
    </source>
</reference>
<evidence type="ECO:0000256" key="1">
    <source>
        <dbReference type="SAM" id="MobiDB-lite"/>
    </source>
</evidence>
<keyword evidence="3" id="KW-1185">Reference proteome</keyword>
<accession>M0NIE9</accession>
<sequence>MSKDSAISSDLEETLQGHRRGSDSSGTLVVSDQEGYVGDSITFKGRNLPANERYEIKWKTSDGRWGVLKANEVVGPQYHPRTETVATVTTDGSGAFDEEWTVAQDYGGEHRIEVVDGESTVATATFTILPHFELENTEAPLGDFFTITGYGIGPNVVTNNYQVAWDNGNAGFMTGVMNRGTATARVRAAGPPGKHVVQVWRNYRGVPYLQNNTQSPYGPVADGRQSQWTVEVTEPEGEPRTAWLDEQLDESPISIHYPEIDEETDAELSISPSSGQPGTSAFITGENFPANEEVNLIWYRHEGHRVKGVPITPEPKPDVLPTVTTDDDGAFQTEFTIPRAEGSTRPITAAVGGREIAVTGFMMQPSIETFTPTSGPVGTTIEIELSGVGWPVYENAPYFLYDNKPLGYVCGLTDDDGGGTVRLELPATGEPGWHFIDAVPMIFEMQEEEPEFELRPHLSYLDNHPIRPLPAYHMAFKITEE</sequence>
<feature type="region of interest" description="Disordered" evidence="1">
    <location>
        <begin position="1"/>
        <end position="29"/>
    </location>
</feature>
<dbReference type="Proteomes" id="UP000011546">
    <property type="component" value="Unassembled WGS sequence"/>
</dbReference>
<comment type="caution">
    <text evidence="2">The sequence shown here is derived from an EMBL/GenBank/DDBJ whole genome shotgun (WGS) entry which is preliminary data.</text>
</comment>